<reference evidence="4 5" key="1">
    <citation type="journal article" date="2022" name="Res Sq">
        <title>Evolution of multicellular longitudinally dividing oral cavity symbionts (Neisseriaceae).</title>
        <authorList>
            <person name="Nyongesa S."/>
            <person name="Weber P."/>
            <person name="Bernet E."/>
            <person name="Pullido F."/>
            <person name="Nieckarz M."/>
            <person name="Delaby M."/>
            <person name="Nieves C."/>
            <person name="Viehboeck T."/>
            <person name="Krause N."/>
            <person name="Rivera-Millot A."/>
            <person name="Nakamura A."/>
            <person name="Vischer N."/>
            <person name="VanNieuwenhze M."/>
            <person name="Brun Y."/>
            <person name="Cava F."/>
            <person name="Bulgheresi S."/>
            <person name="Veyrier F."/>
        </authorList>
    </citation>
    <scope>NUCLEOTIDE SEQUENCE [LARGE SCALE GENOMIC DNA]</scope>
    <source>
        <strain evidence="4 5">SN4</strain>
    </source>
</reference>
<dbReference type="InterPro" id="IPR051016">
    <property type="entry name" value="Diverse_Substrate_AcTransf"/>
</dbReference>
<accession>A0ABY4DXW8</accession>
<proteinExistence type="predicted"/>
<dbReference type="PROSITE" id="PS51186">
    <property type="entry name" value="GNAT"/>
    <property type="match status" value="1"/>
</dbReference>
<dbReference type="CDD" id="cd04301">
    <property type="entry name" value="NAT_SF"/>
    <property type="match status" value="1"/>
</dbReference>
<keyword evidence="2" id="KW-0012">Acyltransferase</keyword>
<dbReference type="InterPro" id="IPR016181">
    <property type="entry name" value="Acyl_CoA_acyltransferase"/>
</dbReference>
<dbReference type="Gene3D" id="3.40.630.30">
    <property type="match status" value="1"/>
</dbReference>
<dbReference type="RefSeq" id="WP_058356633.1">
    <property type="nucleotide sequence ID" value="NZ_CABKVG010000009.1"/>
</dbReference>
<dbReference type="Proteomes" id="UP000832011">
    <property type="component" value="Chromosome"/>
</dbReference>
<name>A0ABY4DXW8_9NEIS</name>
<dbReference type="SUPFAM" id="SSF55729">
    <property type="entry name" value="Acyl-CoA N-acyltransferases (Nat)"/>
    <property type="match status" value="1"/>
</dbReference>
<evidence type="ECO:0000313" key="4">
    <source>
        <dbReference type="EMBL" id="UOO87928.1"/>
    </source>
</evidence>
<keyword evidence="1" id="KW-0808">Transferase</keyword>
<dbReference type="PANTHER" id="PTHR10545">
    <property type="entry name" value="DIAMINE N-ACETYLTRANSFERASE"/>
    <property type="match status" value="1"/>
</dbReference>
<evidence type="ECO:0000256" key="2">
    <source>
        <dbReference type="ARBA" id="ARBA00023315"/>
    </source>
</evidence>
<sequence>MNITTRALSAQDYAAWRIVWQQYLDFYQTELDEATTLGTWERLLQPEHSQMLGLGVFVDDKLAGFTHLVFHPNTWSTEPCCYLEDLCVDAQVRGLGLGRALIAAAKAAAIAQQCCRLYWVTARDNHTAQILYDKVAEQTEFIQYRIGL</sequence>
<feature type="domain" description="N-acetyltransferase" evidence="3">
    <location>
        <begin position="3"/>
        <end position="148"/>
    </location>
</feature>
<evidence type="ECO:0000313" key="5">
    <source>
        <dbReference type="Proteomes" id="UP000832011"/>
    </source>
</evidence>
<dbReference type="PANTHER" id="PTHR10545:SF42">
    <property type="entry name" value="ACETYLTRANSFERASE"/>
    <property type="match status" value="1"/>
</dbReference>
<dbReference type="EMBL" id="CP091511">
    <property type="protein sequence ID" value="UOO87928.1"/>
    <property type="molecule type" value="Genomic_DNA"/>
</dbReference>
<keyword evidence="5" id="KW-1185">Reference proteome</keyword>
<gene>
    <name evidence="4" type="ORF">LVJ82_10530</name>
</gene>
<evidence type="ECO:0000259" key="3">
    <source>
        <dbReference type="PROSITE" id="PS51186"/>
    </source>
</evidence>
<dbReference type="Pfam" id="PF00583">
    <property type="entry name" value="Acetyltransf_1"/>
    <property type="match status" value="1"/>
</dbReference>
<organism evidence="4 5">
    <name type="scientific">Vitreoscilla massiliensis</name>
    <dbReference type="NCBI Taxonomy" id="1689272"/>
    <lineage>
        <taxon>Bacteria</taxon>
        <taxon>Pseudomonadati</taxon>
        <taxon>Pseudomonadota</taxon>
        <taxon>Betaproteobacteria</taxon>
        <taxon>Neisseriales</taxon>
        <taxon>Neisseriaceae</taxon>
        <taxon>Vitreoscilla</taxon>
    </lineage>
</organism>
<protein>
    <submittedName>
        <fullName evidence="4">GNAT family N-acetyltransferase</fullName>
    </submittedName>
</protein>
<evidence type="ECO:0000256" key="1">
    <source>
        <dbReference type="ARBA" id="ARBA00022679"/>
    </source>
</evidence>
<dbReference type="InterPro" id="IPR000182">
    <property type="entry name" value="GNAT_dom"/>
</dbReference>